<evidence type="ECO:0000256" key="1">
    <source>
        <dbReference type="ARBA" id="ARBA00001913"/>
    </source>
</evidence>
<evidence type="ECO:0000256" key="4">
    <source>
        <dbReference type="ARBA" id="ARBA00022729"/>
    </source>
</evidence>
<keyword evidence="6" id="KW-0106">Calcium</keyword>
<keyword evidence="5" id="KW-0378">Hydrolase</keyword>
<dbReference type="Pfam" id="PF00884">
    <property type="entry name" value="Sulfatase"/>
    <property type="match status" value="1"/>
</dbReference>
<feature type="domain" description="Sulfatase N-terminal" evidence="7">
    <location>
        <begin position="1"/>
        <end position="331"/>
    </location>
</feature>
<evidence type="ECO:0000256" key="5">
    <source>
        <dbReference type="ARBA" id="ARBA00022801"/>
    </source>
</evidence>
<dbReference type="PANTHER" id="PTHR45953">
    <property type="entry name" value="IDURONATE 2-SULFATASE"/>
    <property type="match status" value="1"/>
</dbReference>
<dbReference type="eggNOG" id="KOG3867">
    <property type="taxonomic scope" value="Eukaryota"/>
</dbReference>
<dbReference type="PANTHER" id="PTHR45953:SF1">
    <property type="entry name" value="IDURONATE 2-SULFATASE"/>
    <property type="match status" value="1"/>
</dbReference>
<gene>
    <name evidence="8" type="primary">100637425</name>
</gene>
<dbReference type="InterPro" id="IPR024607">
    <property type="entry name" value="Sulfatase_CS"/>
</dbReference>
<dbReference type="GO" id="GO:0005737">
    <property type="term" value="C:cytoplasm"/>
    <property type="evidence" value="ECO:0007669"/>
    <property type="project" value="TreeGrafter"/>
</dbReference>
<evidence type="ECO:0000256" key="2">
    <source>
        <dbReference type="ARBA" id="ARBA00008779"/>
    </source>
</evidence>
<dbReference type="GO" id="GO:0004423">
    <property type="term" value="F:iduronate-2-sulfatase activity"/>
    <property type="evidence" value="ECO:0007669"/>
    <property type="project" value="InterPro"/>
</dbReference>
<dbReference type="OrthoDB" id="96314at2759"/>
<evidence type="ECO:0000256" key="6">
    <source>
        <dbReference type="ARBA" id="ARBA00022837"/>
    </source>
</evidence>
<dbReference type="InterPro" id="IPR017850">
    <property type="entry name" value="Alkaline_phosphatase_core_sf"/>
</dbReference>
<evidence type="ECO:0000259" key="7">
    <source>
        <dbReference type="Pfam" id="PF00884"/>
    </source>
</evidence>
<comment type="similarity">
    <text evidence="2">Belongs to the sulfatase family.</text>
</comment>
<dbReference type="STRING" id="400682.A0A1X7UCD4"/>
<proteinExistence type="inferred from homology"/>
<protein>
    <recommendedName>
        <fullName evidence="7">Sulfatase N-terminal domain-containing protein</fullName>
    </recommendedName>
</protein>
<organism evidence="8">
    <name type="scientific">Amphimedon queenslandica</name>
    <name type="common">Sponge</name>
    <dbReference type="NCBI Taxonomy" id="400682"/>
    <lineage>
        <taxon>Eukaryota</taxon>
        <taxon>Metazoa</taxon>
        <taxon>Porifera</taxon>
        <taxon>Demospongiae</taxon>
        <taxon>Heteroscleromorpha</taxon>
        <taxon>Haplosclerida</taxon>
        <taxon>Niphatidae</taxon>
        <taxon>Amphimedon</taxon>
    </lineage>
</organism>
<evidence type="ECO:0000256" key="3">
    <source>
        <dbReference type="ARBA" id="ARBA00022723"/>
    </source>
</evidence>
<dbReference type="Gene3D" id="3.40.720.10">
    <property type="entry name" value="Alkaline Phosphatase, subunit A"/>
    <property type="match status" value="1"/>
</dbReference>
<evidence type="ECO:0000313" key="9">
    <source>
        <dbReference type="Proteomes" id="UP000007879"/>
    </source>
</evidence>
<dbReference type="AlphaFoldDB" id="A0A1X7UCD4"/>
<reference evidence="9" key="1">
    <citation type="journal article" date="2010" name="Nature">
        <title>The Amphimedon queenslandica genome and the evolution of animal complexity.</title>
        <authorList>
            <person name="Srivastava M."/>
            <person name="Simakov O."/>
            <person name="Chapman J."/>
            <person name="Fahey B."/>
            <person name="Gauthier M.E."/>
            <person name="Mitros T."/>
            <person name="Richards G.S."/>
            <person name="Conaco C."/>
            <person name="Dacre M."/>
            <person name="Hellsten U."/>
            <person name="Larroux C."/>
            <person name="Putnam N.H."/>
            <person name="Stanke M."/>
            <person name="Adamska M."/>
            <person name="Darling A."/>
            <person name="Degnan S.M."/>
            <person name="Oakley T.H."/>
            <person name="Plachetzki D.C."/>
            <person name="Zhai Y."/>
            <person name="Adamski M."/>
            <person name="Calcino A."/>
            <person name="Cummins S.F."/>
            <person name="Goodstein D.M."/>
            <person name="Harris C."/>
            <person name="Jackson D.J."/>
            <person name="Leys S.P."/>
            <person name="Shu S."/>
            <person name="Woodcroft B.J."/>
            <person name="Vervoort M."/>
            <person name="Kosik K.S."/>
            <person name="Manning G."/>
            <person name="Degnan B.M."/>
            <person name="Rokhsar D.S."/>
        </authorList>
    </citation>
    <scope>NUCLEOTIDE SEQUENCE [LARGE SCALE GENOMIC DNA]</scope>
</reference>
<dbReference type="EnsemblMetazoa" id="Aqu2.1.25117_001">
    <property type="protein sequence ID" value="Aqu2.1.25117_001"/>
    <property type="gene ID" value="Aqu2.1.25117"/>
</dbReference>
<dbReference type="InterPro" id="IPR000917">
    <property type="entry name" value="Sulfatase_N"/>
</dbReference>
<reference evidence="8" key="2">
    <citation type="submission" date="2017-05" db="UniProtKB">
        <authorList>
            <consortium name="EnsemblMetazoa"/>
        </authorList>
    </citation>
    <scope>IDENTIFICATION</scope>
</reference>
<sequence length="510" mass="56602">MLFERAYCQAAVCAPSRASLLTGRRPDTNHVWRVSDDEYWRTVPDATNATTIPQYFKENGYISIGMGKIFHPGAQGGSNDALYSWSPEGLPYFEADTPRSDVRIAQGSAWYSFTDYDDNRLDDGKIADNAVSVLQQLKQNRSNGDARPFFLAVGFLKPHLPFYCPSKYYDLYPQASDIALPSNPDPPQDMPEIAWTPWRELRNYYPNISSNMCSRTPSSITDVNCQVSSNTTKELRRGYYACVSYIDAQVGKLMASLESEGFSDDTIVVLWGDHGYHLGELGMWCKNSNFEDATRVPFMVCVPGVTDNGMKTDALVELIDLFPSLTELAGIDVPPMCTENSAKSIACVEGSSVAPLLNNPTMAWKNGAFSQFPRPAAGLSVIPGCPPFPDDENNESVMGYSVHVDNYRFTEWYRFNRTTSTANFSDIWGTELYNHSSPTVSFNDENVNLANQPEMAVIVKELRSLLQAGWKAALPNVTSTESTPTLSGGSNLSYHVISMVLSLLLLYVVF</sequence>
<accession>A0A1X7UCD4</accession>
<comment type="cofactor">
    <cofactor evidence="1">
        <name>Ca(2+)</name>
        <dbReference type="ChEBI" id="CHEBI:29108"/>
    </cofactor>
</comment>
<dbReference type="EnsemblMetazoa" id="XM_011407236.2">
    <property type="protein sequence ID" value="XP_011405538.1"/>
    <property type="gene ID" value="LOC100637425"/>
</dbReference>
<dbReference type="KEGG" id="aqu:100637425"/>
<dbReference type="GO" id="GO:0046872">
    <property type="term" value="F:metal ion binding"/>
    <property type="evidence" value="ECO:0007669"/>
    <property type="project" value="UniProtKB-KW"/>
</dbReference>
<dbReference type="PROSITE" id="PS00523">
    <property type="entry name" value="SULFATASE_1"/>
    <property type="match status" value="1"/>
</dbReference>
<keyword evidence="9" id="KW-1185">Reference proteome</keyword>
<dbReference type="Proteomes" id="UP000007879">
    <property type="component" value="Unassembled WGS sequence"/>
</dbReference>
<name>A0A1X7UCD4_AMPQE</name>
<dbReference type="InParanoid" id="A0A1X7UCD4"/>
<dbReference type="SUPFAM" id="SSF53649">
    <property type="entry name" value="Alkaline phosphatase-like"/>
    <property type="match status" value="1"/>
</dbReference>
<keyword evidence="3" id="KW-0479">Metal-binding</keyword>
<dbReference type="CDD" id="cd16030">
    <property type="entry name" value="iduronate-2-sulfatase"/>
    <property type="match status" value="1"/>
</dbReference>
<keyword evidence="4" id="KW-0732">Signal</keyword>
<dbReference type="InterPro" id="IPR035874">
    <property type="entry name" value="IDS"/>
</dbReference>
<evidence type="ECO:0000313" key="8">
    <source>
        <dbReference type="EnsemblMetazoa" id="Aqu2.1.25117_001"/>
    </source>
</evidence>